<keyword evidence="8 13" id="KW-0256">Endoplasmic reticulum</keyword>
<organism evidence="15 16">
    <name type="scientific">Syncephalastrum racemosum</name>
    <name type="common">Filamentous fungus</name>
    <dbReference type="NCBI Taxonomy" id="13706"/>
    <lineage>
        <taxon>Eukaryota</taxon>
        <taxon>Fungi</taxon>
        <taxon>Fungi incertae sedis</taxon>
        <taxon>Mucoromycota</taxon>
        <taxon>Mucoromycotina</taxon>
        <taxon>Mucoromycetes</taxon>
        <taxon>Mucorales</taxon>
        <taxon>Syncephalastraceae</taxon>
        <taxon>Syncephalastrum</taxon>
    </lineage>
</organism>
<feature type="transmembrane region" description="Helical" evidence="13">
    <location>
        <begin position="623"/>
        <end position="642"/>
    </location>
</feature>
<feature type="transmembrane region" description="Helical" evidence="13">
    <location>
        <begin position="521"/>
        <end position="538"/>
    </location>
</feature>
<evidence type="ECO:0000256" key="10">
    <source>
        <dbReference type="ARBA" id="ARBA00023136"/>
    </source>
</evidence>
<keyword evidence="5 13" id="KW-0337">GPI-anchor biosynthesis</keyword>
<evidence type="ECO:0000256" key="8">
    <source>
        <dbReference type="ARBA" id="ARBA00022824"/>
    </source>
</evidence>
<dbReference type="GO" id="GO:0006506">
    <property type="term" value="P:GPI anchor biosynthetic process"/>
    <property type="evidence" value="ECO:0007669"/>
    <property type="project" value="UniProtKB-UniPathway"/>
</dbReference>
<evidence type="ECO:0000256" key="2">
    <source>
        <dbReference type="ARBA" id="ARBA00004687"/>
    </source>
</evidence>
<feature type="transmembrane region" description="Helical" evidence="13">
    <location>
        <begin position="483"/>
        <end position="500"/>
    </location>
</feature>
<dbReference type="GO" id="GO:0000324">
    <property type="term" value="C:fungal-type vacuole"/>
    <property type="evidence" value="ECO:0007669"/>
    <property type="project" value="EnsemblFungi"/>
</dbReference>
<evidence type="ECO:0000256" key="13">
    <source>
        <dbReference type="RuleBase" id="RU367138"/>
    </source>
</evidence>
<dbReference type="InterPro" id="IPR017850">
    <property type="entry name" value="Alkaline_phosphatase_core_sf"/>
</dbReference>
<dbReference type="OrthoDB" id="2748310at2759"/>
<keyword evidence="16" id="KW-1185">Reference proteome</keyword>
<dbReference type="GO" id="GO:0051377">
    <property type="term" value="F:mannose-ethanolamine phosphotransferase activity"/>
    <property type="evidence" value="ECO:0007669"/>
    <property type="project" value="UniProtKB-UniRule"/>
</dbReference>
<dbReference type="UniPathway" id="UPA00196"/>
<dbReference type="InterPro" id="IPR017852">
    <property type="entry name" value="GPI_EtnP_transferase_1_C"/>
</dbReference>
<keyword evidence="9 13" id="KW-1133">Transmembrane helix</keyword>
<accession>A0A1X2H7A3</accession>
<evidence type="ECO:0000256" key="3">
    <source>
        <dbReference type="ARBA" id="ARBA00008400"/>
    </source>
</evidence>
<dbReference type="GO" id="GO:0005789">
    <property type="term" value="C:endoplasmic reticulum membrane"/>
    <property type="evidence" value="ECO:0007669"/>
    <property type="project" value="UniProtKB-SubCell"/>
</dbReference>
<dbReference type="OMA" id="QSYFHRE"/>
<keyword evidence="10 13" id="KW-0472">Membrane</keyword>
<evidence type="ECO:0000313" key="16">
    <source>
        <dbReference type="Proteomes" id="UP000242180"/>
    </source>
</evidence>
<name>A0A1X2H7A3_SYNRA</name>
<comment type="caution">
    <text evidence="15">The sequence shown here is derived from an EMBL/GenBank/DDBJ whole genome shotgun (WGS) entry which is preliminary data.</text>
</comment>
<feature type="transmembrane region" description="Helical" evidence="13">
    <location>
        <begin position="786"/>
        <end position="807"/>
    </location>
</feature>
<evidence type="ECO:0000256" key="11">
    <source>
        <dbReference type="ARBA" id="ARBA00023180"/>
    </source>
</evidence>
<dbReference type="PANTHER" id="PTHR12250:SF0">
    <property type="entry name" value="GPI ETHANOLAMINE PHOSPHATE TRANSFERASE 1"/>
    <property type="match status" value="1"/>
</dbReference>
<dbReference type="Pfam" id="PF04987">
    <property type="entry name" value="PigN"/>
    <property type="match status" value="1"/>
</dbReference>
<evidence type="ECO:0000313" key="15">
    <source>
        <dbReference type="EMBL" id="ORY94434.1"/>
    </source>
</evidence>
<feature type="transmembrane region" description="Helical" evidence="13">
    <location>
        <begin position="853"/>
        <end position="877"/>
    </location>
</feature>
<dbReference type="CDD" id="cd16020">
    <property type="entry name" value="GPI_EPT_1"/>
    <property type="match status" value="1"/>
</dbReference>
<reference evidence="15 16" key="1">
    <citation type="submission" date="2016-07" db="EMBL/GenBank/DDBJ databases">
        <title>Pervasive Adenine N6-methylation of Active Genes in Fungi.</title>
        <authorList>
            <consortium name="DOE Joint Genome Institute"/>
            <person name="Mondo S.J."/>
            <person name="Dannebaum R.O."/>
            <person name="Kuo R.C."/>
            <person name="Labutti K."/>
            <person name="Haridas S."/>
            <person name="Kuo A."/>
            <person name="Salamov A."/>
            <person name="Ahrendt S.R."/>
            <person name="Lipzen A."/>
            <person name="Sullivan W."/>
            <person name="Andreopoulos W.B."/>
            <person name="Clum A."/>
            <person name="Lindquist E."/>
            <person name="Daum C."/>
            <person name="Ramamoorthy G.K."/>
            <person name="Gryganskyi A."/>
            <person name="Culley D."/>
            <person name="Magnuson J.K."/>
            <person name="James T.Y."/>
            <person name="O'Malley M.A."/>
            <person name="Stajich J.E."/>
            <person name="Spatafora J.W."/>
            <person name="Visel A."/>
            <person name="Grigoriev I.V."/>
        </authorList>
    </citation>
    <scope>NUCLEOTIDE SEQUENCE [LARGE SCALE GENOMIC DNA]</scope>
    <source>
        <strain evidence="15 16">NRRL 2496</strain>
    </source>
</reference>
<dbReference type="STRING" id="13706.A0A1X2H7A3"/>
<dbReference type="Pfam" id="PF01663">
    <property type="entry name" value="Phosphodiest"/>
    <property type="match status" value="1"/>
</dbReference>
<evidence type="ECO:0000256" key="6">
    <source>
        <dbReference type="ARBA" id="ARBA00022679"/>
    </source>
</evidence>
<dbReference type="InParanoid" id="A0A1X2H7A3"/>
<keyword evidence="7 13" id="KW-0812">Transmembrane</keyword>
<dbReference type="InterPro" id="IPR037671">
    <property type="entry name" value="PIGN_N"/>
</dbReference>
<protein>
    <recommendedName>
        <fullName evidence="4 13">GPI ethanolamine phosphate transferase 1</fullName>
        <ecNumber evidence="13">2.-.-.-</ecNumber>
    </recommendedName>
</protein>
<comment type="function">
    <text evidence="12 13">Ethanolamine phosphate transferase involved in glycosylphosphatidylinositol-anchor biosynthesis. Transfers ethanolamine phosphate to the first alpha-1,4-linked mannose of the glycosylphosphatidylinositol precursor of GPI-anchor.</text>
</comment>
<dbReference type="Gene3D" id="3.40.720.10">
    <property type="entry name" value="Alkaline Phosphatase, subunit A"/>
    <property type="match status" value="1"/>
</dbReference>
<dbReference type="GO" id="GO:0015867">
    <property type="term" value="P:ATP transport"/>
    <property type="evidence" value="ECO:0007669"/>
    <property type="project" value="EnsemblFungi"/>
</dbReference>
<dbReference type="GO" id="GO:0009277">
    <property type="term" value="C:fungal-type cell wall"/>
    <property type="evidence" value="ECO:0007669"/>
    <property type="project" value="EnsemblFungi"/>
</dbReference>
<evidence type="ECO:0000256" key="1">
    <source>
        <dbReference type="ARBA" id="ARBA00004477"/>
    </source>
</evidence>
<gene>
    <name evidence="15" type="ORF">BCR43DRAFT_476173</name>
</gene>
<evidence type="ECO:0000259" key="14">
    <source>
        <dbReference type="Pfam" id="PF04987"/>
    </source>
</evidence>
<feature type="transmembrane region" description="Helical" evidence="13">
    <location>
        <begin position="593"/>
        <end position="611"/>
    </location>
</feature>
<comment type="subcellular location">
    <subcellularLocation>
        <location evidence="1 13">Endoplasmic reticulum membrane</location>
        <topology evidence="1 13">Multi-pass membrane protein</topology>
    </subcellularLocation>
</comment>
<feature type="transmembrane region" description="Helical" evidence="13">
    <location>
        <begin position="746"/>
        <end position="766"/>
    </location>
</feature>
<dbReference type="EC" id="2.-.-.-" evidence="13"/>
<feature type="transmembrane region" description="Helical" evidence="13">
    <location>
        <begin position="685"/>
        <end position="703"/>
    </location>
</feature>
<dbReference type="PANTHER" id="PTHR12250">
    <property type="entry name" value="PHOSPHATIDYLINOSITOL GLYCAN, CLASS N"/>
    <property type="match status" value="1"/>
</dbReference>
<evidence type="ECO:0000256" key="5">
    <source>
        <dbReference type="ARBA" id="ARBA00022502"/>
    </source>
</evidence>
<feature type="transmembrane region" description="Helical" evidence="13">
    <location>
        <begin position="819"/>
        <end position="841"/>
    </location>
</feature>
<keyword evidence="11" id="KW-0325">Glycoprotein</keyword>
<evidence type="ECO:0000256" key="4">
    <source>
        <dbReference type="ARBA" id="ARBA00020831"/>
    </source>
</evidence>
<comment type="similarity">
    <text evidence="3 13">Belongs to the PIGG/PIGN/PIGO family. PIGN subfamily.</text>
</comment>
<feature type="transmembrane region" description="Helical" evidence="13">
    <location>
        <begin position="662"/>
        <end position="678"/>
    </location>
</feature>
<feature type="domain" description="GPI ethanolamine phosphate transferase 1 C-terminal" evidence="14">
    <location>
        <begin position="409"/>
        <end position="845"/>
    </location>
</feature>
<sequence length="891" mass="100284">MLSRTGLLLIGIVFHVVYLFSIFDIYFTSPLVHGMTPQQMTLAPPADRLVLFVADGLRADKIFEEEGKARAPFLHRQKEKGTYGISHTRVPTESRPGHVAIIAGFYEDVSAVTTGWTVNPVDFDSVFNQSRQTWSFGSPDILPMFQQGASDPDRIKTFMYPPEFEDFSGEGSHLDTWVFDHVEALFTNATRDPVLNKQLREKKIVFFLHLLGLDTNGHGFRPHSKEYHNNIKLVDRGIQKMVDMIEKFYGHDGRTSYVFTADHGMNNRGGHGDGHPDNTRTPLIAWGAGISTNTGMHDVKQADIAPLMATLIGVPLPVNSVGELPLDYLQPDEHFRAEAAFAVAREISAQYQVKHDEKQESELFFKTFPEMTGEDAPDMIVAQIQRLIHARDYIAAEALANTLVELSLRGLRYFQTYDWLFLRGTITLGYVGWCFYCLIHLIGYDVLRGPVQAYPRVQGLVDIVSTLTFAGLAGLIWIQRMPIMYYAYVFFPVLFWNQVLRNSGYLQHAASKVVEFGIFRSLGYATALLIFLEALIFSYFYRELLSVCFVVLSLWPMITPVRKQQPYLAWGWTAACLCTSVFTLLPVDKESDITIVSLGAALGLAGGYLLLRHLRTNQRVDSRTALILQAQLVMTLASLFLVRSTSASLARRDGLPFLNQTLSWGICTASTFFPFVYHGPADSDYLARLFSIILAFAPLMTLLSISYEMLFYVSLSITGLLWLEMERTHYSPKKTKERPLLVQDARASLLFLFFICVAFFGTGNVASLSSFSLESVYRFVTVFDPFMMGALLIVKILVPFFVISAILGVLSSALELHPFSLFSVVLTITDIQTIHFFFFVTDYGSWLEIGTSISHFCIAELFIIFNIILFLLSRVLVGHLTLASSRSIKTS</sequence>
<keyword evidence="6 13" id="KW-0808">Transferase</keyword>
<comment type="pathway">
    <text evidence="2 13">Glycolipid biosynthesis; glycosylphosphatidylinositol-anchor biosynthesis.</text>
</comment>
<dbReference type="EMBL" id="MCGN01000007">
    <property type="protein sequence ID" value="ORY94434.1"/>
    <property type="molecule type" value="Genomic_DNA"/>
</dbReference>
<proteinExistence type="inferred from homology"/>
<feature type="transmembrane region" description="Helical" evidence="13">
    <location>
        <begin position="7"/>
        <end position="27"/>
    </location>
</feature>
<dbReference type="InterPro" id="IPR002591">
    <property type="entry name" value="Phosphodiest/P_Trfase"/>
</dbReference>
<feature type="transmembrane region" description="Helical" evidence="13">
    <location>
        <begin position="459"/>
        <end position="477"/>
    </location>
</feature>
<evidence type="ECO:0000256" key="12">
    <source>
        <dbReference type="ARBA" id="ARBA00024850"/>
    </source>
</evidence>
<evidence type="ECO:0000256" key="9">
    <source>
        <dbReference type="ARBA" id="ARBA00022989"/>
    </source>
</evidence>
<dbReference type="InterPro" id="IPR007070">
    <property type="entry name" value="GPI_EtnP_transferase_1"/>
</dbReference>
<dbReference type="AlphaFoldDB" id="A0A1X2H7A3"/>
<dbReference type="FunFam" id="3.40.720.10:FF:000015">
    <property type="entry name" value="GPI ethanolamine phosphate transferase 1"/>
    <property type="match status" value="1"/>
</dbReference>
<dbReference type="Proteomes" id="UP000242180">
    <property type="component" value="Unassembled WGS sequence"/>
</dbReference>
<evidence type="ECO:0000256" key="7">
    <source>
        <dbReference type="ARBA" id="ARBA00022692"/>
    </source>
</evidence>
<dbReference type="SUPFAM" id="SSF53649">
    <property type="entry name" value="Alkaline phosphatase-like"/>
    <property type="match status" value="1"/>
</dbReference>
<dbReference type="FunCoup" id="A0A1X2H7A3">
    <property type="interactions" value="199"/>
</dbReference>
<feature type="transmembrane region" description="Helical" evidence="13">
    <location>
        <begin position="430"/>
        <end position="447"/>
    </location>
</feature>
<feature type="transmembrane region" description="Helical" evidence="13">
    <location>
        <begin position="568"/>
        <end position="587"/>
    </location>
</feature>